<protein>
    <submittedName>
        <fullName evidence="3">Acyltransferase</fullName>
    </submittedName>
</protein>
<comment type="caution">
    <text evidence="3">The sequence shown here is derived from an EMBL/GenBank/DDBJ whole genome shotgun (WGS) entry which is preliminary data.</text>
</comment>
<feature type="transmembrane region" description="Helical" evidence="1">
    <location>
        <begin position="275"/>
        <end position="300"/>
    </location>
</feature>
<feature type="transmembrane region" description="Helical" evidence="1">
    <location>
        <begin position="184"/>
        <end position="209"/>
    </location>
</feature>
<keyword evidence="1" id="KW-0472">Membrane</keyword>
<dbReference type="RefSeq" id="WP_136858280.1">
    <property type="nucleotide sequence ID" value="NZ_SUNH01000049.1"/>
</dbReference>
<feature type="transmembrane region" description="Helical" evidence="1">
    <location>
        <begin position="221"/>
        <end position="240"/>
    </location>
</feature>
<organism evidence="3 4">
    <name type="scientific">Paracoccus hibiscisoli</name>
    <dbReference type="NCBI Taxonomy" id="2023261"/>
    <lineage>
        <taxon>Bacteria</taxon>
        <taxon>Pseudomonadati</taxon>
        <taxon>Pseudomonadota</taxon>
        <taxon>Alphaproteobacteria</taxon>
        <taxon>Rhodobacterales</taxon>
        <taxon>Paracoccaceae</taxon>
        <taxon>Paracoccus</taxon>
    </lineage>
</organism>
<sequence length="377" mass="41994">MCKGSFIANGFIMFSPSATLRTIQNAPPTSAQIEARLIDCVRVLCITFMMFTHLKEYEQSSVYGGDLNILGVLTNDYLGRASVPALSLISGYLLVLGWKKIDAPDLRKFTIRKTNRVIVPMLTWNLIYILTVAAAYFTINYQHRVIEIIQDGSFIDIVNAFTSLTSSPANFTLHFIRDLFVTQILIFGILSLCGRYRIPILIAFGGYALIAQMEPIISRELIVVFLVAGALMALYGVRLISLASSRAVLVVCLAMLAVLIAWGPQPRINVSSYTFFDLFMRIGISLSIIVVSFYLAHLSIWKVFRFLAPVSFLTYLLHLPVTSMLWALWSKVYPSNDGLAYVAYYFLAPLLAWSIAITLSTGLNKRPALASVLGLKE</sequence>
<keyword evidence="3" id="KW-0808">Transferase</keyword>
<feature type="transmembrane region" description="Helical" evidence="1">
    <location>
        <begin position="341"/>
        <end position="363"/>
    </location>
</feature>
<dbReference type="OrthoDB" id="7865226at2"/>
<dbReference type="Proteomes" id="UP000306223">
    <property type="component" value="Unassembled WGS sequence"/>
</dbReference>
<proteinExistence type="predicted"/>
<dbReference type="InterPro" id="IPR002656">
    <property type="entry name" value="Acyl_transf_3_dom"/>
</dbReference>
<dbReference type="GO" id="GO:0016747">
    <property type="term" value="F:acyltransferase activity, transferring groups other than amino-acyl groups"/>
    <property type="evidence" value="ECO:0007669"/>
    <property type="project" value="InterPro"/>
</dbReference>
<keyword evidence="1" id="KW-1133">Transmembrane helix</keyword>
<reference evidence="3 4" key="1">
    <citation type="submission" date="2019-04" db="EMBL/GenBank/DDBJ databases">
        <authorList>
            <person name="Li J."/>
        </authorList>
    </citation>
    <scope>NUCLEOTIDE SEQUENCE [LARGE SCALE GENOMIC DNA]</scope>
    <source>
        <strain evidence="3 4">CCTCC AB2016182</strain>
    </source>
</reference>
<feature type="transmembrane region" description="Helical" evidence="1">
    <location>
        <begin position="246"/>
        <end position="263"/>
    </location>
</feature>
<name>A0A4U0QDL1_9RHOB</name>
<feature type="transmembrane region" description="Helical" evidence="1">
    <location>
        <begin position="117"/>
        <end position="139"/>
    </location>
</feature>
<feature type="transmembrane region" description="Helical" evidence="1">
    <location>
        <begin position="306"/>
        <end position="329"/>
    </location>
</feature>
<keyword evidence="4" id="KW-1185">Reference proteome</keyword>
<evidence type="ECO:0000256" key="1">
    <source>
        <dbReference type="SAM" id="Phobius"/>
    </source>
</evidence>
<evidence type="ECO:0000313" key="3">
    <source>
        <dbReference type="EMBL" id="TJZ78702.1"/>
    </source>
</evidence>
<keyword evidence="3" id="KW-0012">Acyltransferase</keyword>
<dbReference type="EMBL" id="SUNH01000049">
    <property type="protein sequence ID" value="TJZ78702.1"/>
    <property type="molecule type" value="Genomic_DNA"/>
</dbReference>
<evidence type="ECO:0000313" key="4">
    <source>
        <dbReference type="Proteomes" id="UP000306223"/>
    </source>
</evidence>
<keyword evidence="1" id="KW-0812">Transmembrane</keyword>
<accession>A0A4U0QDL1</accession>
<feature type="domain" description="Acyltransferase 3" evidence="2">
    <location>
        <begin position="38"/>
        <end position="356"/>
    </location>
</feature>
<evidence type="ECO:0000259" key="2">
    <source>
        <dbReference type="Pfam" id="PF01757"/>
    </source>
</evidence>
<gene>
    <name evidence="3" type="ORF">FA740_18455</name>
</gene>
<dbReference type="AlphaFoldDB" id="A0A4U0QDL1"/>
<dbReference type="Pfam" id="PF01757">
    <property type="entry name" value="Acyl_transf_3"/>
    <property type="match status" value="1"/>
</dbReference>